<keyword evidence="2" id="KW-1003">Cell membrane</keyword>
<accession>A0ABR9S3Y6</accession>
<evidence type="ECO:0000256" key="3">
    <source>
        <dbReference type="ARBA" id="ARBA00022692"/>
    </source>
</evidence>
<evidence type="ECO:0000313" key="13">
    <source>
        <dbReference type="Proteomes" id="UP000806285"/>
    </source>
</evidence>
<feature type="transmembrane region" description="Helical" evidence="9">
    <location>
        <begin position="22"/>
        <end position="45"/>
    </location>
</feature>
<feature type="domain" description="ABC transmembrane type-1" evidence="11">
    <location>
        <begin position="23"/>
        <end position="300"/>
    </location>
</feature>
<keyword evidence="5" id="KW-0067">ATP-binding</keyword>
<dbReference type="PROSITE" id="PS50893">
    <property type="entry name" value="ABC_TRANSPORTER_2"/>
    <property type="match status" value="1"/>
</dbReference>
<feature type="transmembrane region" description="Helical" evidence="9">
    <location>
        <begin position="145"/>
        <end position="171"/>
    </location>
</feature>
<dbReference type="PROSITE" id="PS50929">
    <property type="entry name" value="ABC_TM1F"/>
    <property type="match status" value="1"/>
</dbReference>
<keyword evidence="7 9" id="KW-0472">Membrane</keyword>
<evidence type="ECO:0000313" key="12">
    <source>
        <dbReference type="EMBL" id="MBE7367774.1"/>
    </source>
</evidence>
<dbReference type="RefSeq" id="WP_193676413.1">
    <property type="nucleotide sequence ID" value="NZ_JADDIV010000003.1"/>
</dbReference>
<keyword evidence="3 9" id="KW-0812">Transmembrane</keyword>
<dbReference type="InterPro" id="IPR036640">
    <property type="entry name" value="ABC1_TM_sf"/>
</dbReference>
<dbReference type="NCBIfam" id="TIGR01842">
    <property type="entry name" value="type_I_sec_PrtD"/>
    <property type="match status" value="1"/>
</dbReference>
<evidence type="ECO:0000259" key="10">
    <source>
        <dbReference type="PROSITE" id="PS50893"/>
    </source>
</evidence>
<keyword evidence="6 9" id="KW-1133">Transmembrane helix</keyword>
<dbReference type="InterPro" id="IPR003593">
    <property type="entry name" value="AAA+_ATPase"/>
</dbReference>
<dbReference type="InterPro" id="IPR027417">
    <property type="entry name" value="P-loop_NTPase"/>
</dbReference>
<name>A0ABR9S3Y6_9BURK</name>
<evidence type="ECO:0000256" key="6">
    <source>
        <dbReference type="ARBA" id="ARBA00022989"/>
    </source>
</evidence>
<evidence type="ECO:0000259" key="11">
    <source>
        <dbReference type="PROSITE" id="PS50929"/>
    </source>
</evidence>
<protein>
    <submittedName>
        <fullName evidence="12">Type I secretion system permease/ATPase</fullName>
    </submittedName>
</protein>
<dbReference type="SUPFAM" id="SSF90123">
    <property type="entry name" value="ABC transporter transmembrane region"/>
    <property type="match status" value="1"/>
</dbReference>
<feature type="transmembrane region" description="Helical" evidence="9">
    <location>
        <begin position="255"/>
        <end position="281"/>
    </location>
</feature>
<sequence>MSFVGRAQHRLGPLLWSFRREFIAVGLFSGVANLLLLAPTVYMLQVYDRVLVSRSELTLLAVSLVALFLFGAGAFAEGVRTRVLVRAGVRLDRQLGTRTFDASFAASLADGRSSPGRAFADLLQVRQFLTGNGIFAFFDVPWVPIYLAVIFILHPMLGWVSLFFAAVQVVLARVAHGRTARPTEAAARAGTDVHLYLQGKLRSAETLEAMGMLGGLRQRWQARQAAALARQSAAQDTTQRVTSVSKFIRYSQQSLTLAAGALLVIDGQLSAGAMIAANVLMTRALAPIDAVVGNWRSFLAARAAFDRLRALLEAVPAGGQAAPAARPAGALRLRGLVARAEGRAEPILRGIDLDIDAGQTVVVLGPSGSGKSTLVRCLVGIWPQAEGEVLLDGVPLAHWSREALGPHIGYLPQDIELFDGTIAENVARMAEPDSPKVIAAARATGLHEAILRMPRGYDTPIGEAGGLLSGGQRQRLALARALYGDPSLVVLDEPNANLDDAGEAALAATLGALRRQGRTVLLITHRLPAAQLADRVLLLRDGRVAAFGPPAEVLPPAPSPTGGRPAGDTAQPA</sequence>
<dbReference type="InterPro" id="IPR039421">
    <property type="entry name" value="Type_1_exporter"/>
</dbReference>
<feature type="transmembrane region" description="Helical" evidence="9">
    <location>
        <begin position="57"/>
        <end position="76"/>
    </location>
</feature>
<dbReference type="InterPro" id="IPR003439">
    <property type="entry name" value="ABC_transporter-like_ATP-bd"/>
</dbReference>
<dbReference type="PROSITE" id="PS00211">
    <property type="entry name" value="ABC_TRANSPORTER_1"/>
    <property type="match status" value="1"/>
</dbReference>
<dbReference type="Gene3D" id="3.40.50.300">
    <property type="entry name" value="P-loop containing nucleotide triphosphate hydrolases"/>
    <property type="match status" value="1"/>
</dbReference>
<gene>
    <name evidence="12" type="ORF">IM787_09365</name>
</gene>
<feature type="region of interest" description="Disordered" evidence="8">
    <location>
        <begin position="548"/>
        <end position="573"/>
    </location>
</feature>
<evidence type="ECO:0000256" key="5">
    <source>
        <dbReference type="ARBA" id="ARBA00022840"/>
    </source>
</evidence>
<evidence type="ECO:0000256" key="9">
    <source>
        <dbReference type="SAM" id="Phobius"/>
    </source>
</evidence>
<dbReference type="Gene3D" id="1.20.1560.10">
    <property type="entry name" value="ABC transporter type 1, transmembrane domain"/>
    <property type="match status" value="1"/>
</dbReference>
<evidence type="ECO:0000256" key="2">
    <source>
        <dbReference type="ARBA" id="ARBA00022475"/>
    </source>
</evidence>
<dbReference type="Proteomes" id="UP000806285">
    <property type="component" value="Unassembled WGS sequence"/>
</dbReference>
<organism evidence="12 13">
    <name type="scientific">Ramlibacter pallidus</name>
    <dbReference type="NCBI Taxonomy" id="2780087"/>
    <lineage>
        <taxon>Bacteria</taxon>
        <taxon>Pseudomonadati</taxon>
        <taxon>Pseudomonadota</taxon>
        <taxon>Betaproteobacteria</taxon>
        <taxon>Burkholderiales</taxon>
        <taxon>Comamonadaceae</taxon>
        <taxon>Ramlibacter</taxon>
    </lineage>
</organism>
<dbReference type="SMART" id="SM00382">
    <property type="entry name" value="AAA"/>
    <property type="match status" value="1"/>
</dbReference>
<comment type="caution">
    <text evidence="12">The sequence shown here is derived from an EMBL/GenBank/DDBJ whole genome shotgun (WGS) entry which is preliminary data.</text>
</comment>
<dbReference type="InterPro" id="IPR017871">
    <property type="entry name" value="ABC_transporter-like_CS"/>
</dbReference>
<comment type="subcellular location">
    <subcellularLocation>
        <location evidence="1">Cell membrane</location>
        <topology evidence="1">Multi-pass membrane protein</topology>
    </subcellularLocation>
</comment>
<evidence type="ECO:0000256" key="8">
    <source>
        <dbReference type="SAM" id="MobiDB-lite"/>
    </source>
</evidence>
<evidence type="ECO:0000256" key="4">
    <source>
        <dbReference type="ARBA" id="ARBA00022741"/>
    </source>
</evidence>
<evidence type="ECO:0000256" key="7">
    <source>
        <dbReference type="ARBA" id="ARBA00023136"/>
    </source>
</evidence>
<dbReference type="EMBL" id="JADDIV010000003">
    <property type="protein sequence ID" value="MBE7367774.1"/>
    <property type="molecule type" value="Genomic_DNA"/>
</dbReference>
<dbReference type="PANTHER" id="PTHR24221:SF248">
    <property type="entry name" value="ABC TRANSPORTER TRANSMEMBRANE REGION"/>
    <property type="match status" value="1"/>
</dbReference>
<evidence type="ECO:0000256" key="1">
    <source>
        <dbReference type="ARBA" id="ARBA00004651"/>
    </source>
</evidence>
<dbReference type="Pfam" id="PF00005">
    <property type="entry name" value="ABC_tran"/>
    <property type="match status" value="1"/>
</dbReference>
<dbReference type="PANTHER" id="PTHR24221">
    <property type="entry name" value="ATP-BINDING CASSETTE SUB-FAMILY B"/>
    <property type="match status" value="1"/>
</dbReference>
<dbReference type="InterPro" id="IPR011527">
    <property type="entry name" value="ABC1_TM_dom"/>
</dbReference>
<keyword evidence="4" id="KW-0547">Nucleotide-binding</keyword>
<reference evidence="12 13" key="1">
    <citation type="submission" date="2020-10" db="EMBL/GenBank/DDBJ databases">
        <title>Ramlibacter sp. HM2 16S ribosomal RNA gene Genome sequencing and assembly.</title>
        <authorList>
            <person name="Kang M."/>
        </authorList>
    </citation>
    <scope>NUCLEOTIDE SEQUENCE [LARGE SCALE GENOMIC DNA]</scope>
    <source>
        <strain evidence="12 13">HM2</strain>
    </source>
</reference>
<dbReference type="SUPFAM" id="SSF52540">
    <property type="entry name" value="P-loop containing nucleoside triphosphate hydrolases"/>
    <property type="match status" value="1"/>
</dbReference>
<dbReference type="InterPro" id="IPR010128">
    <property type="entry name" value="ATPase_T1SS_PrtD-like"/>
</dbReference>
<feature type="domain" description="ABC transporter" evidence="10">
    <location>
        <begin position="331"/>
        <end position="566"/>
    </location>
</feature>
<keyword evidence="13" id="KW-1185">Reference proteome</keyword>
<proteinExistence type="predicted"/>
<dbReference type="Pfam" id="PF00664">
    <property type="entry name" value="ABC_membrane"/>
    <property type="match status" value="1"/>
</dbReference>